<dbReference type="RefSeq" id="WP_039713988.1">
    <property type="nucleotide sequence ID" value="NZ_JTJC03000006.1"/>
</dbReference>
<keyword evidence="3" id="KW-1185">Reference proteome</keyword>
<comment type="caution">
    <text evidence="2">The sequence shown here is derived from an EMBL/GenBank/DDBJ whole genome shotgun (WGS) entry which is preliminary data.</text>
</comment>
<keyword evidence="2" id="KW-0378">Hydrolase</keyword>
<keyword evidence="2" id="KW-0255">Endonuclease</keyword>
<dbReference type="OrthoDB" id="461333at2"/>
<dbReference type="PANTHER" id="PTHR34107">
    <property type="entry name" value="SLL0198 PROTEIN-RELATED"/>
    <property type="match status" value="1"/>
</dbReference>
<dbReference type="InterPro" id="IPR012296">
    <property type="entry name" value="Nuclease_put_TT1808"/>
</dbReference>
<feature type="domain" description="Putative restriction endonuclease" evidence="1">
    <location>
        <begin position="11"/>
        <end position="178"/>
    </location>
</feature>
<dbReference type="EMBL" id="JTJC03000006">
    <property type="protein sequence ID" value="NHC37002.1"/>
    <property type="molecule type" value="Genomic_DNA"/>
</dbReference>
<sequence length="187" mass="20824">MTQIAVEKLTLEEFLKLPETKPASEYIDGRIIQKPMPQGKHSIIQGELVSTINILVKPQRIAVAFPELRCTFGGRSIVPDVAVFAWDRIPVDENGDVANVFQAAPDWTIEILSPDQNQTKVTGNILHCLGHGSQMGWLVDPDERSLLVYPLGQQPQLLQEPNQVLPVPDLVASLRLTVDELFGWLKL</sequence>
<protein>
    <submittedName>
        <fullName evidence="2">Uma2 family endonuclease</fullName>
    </submittedName>
</protein>
<name>A0A9X5EAA9_9CYAN</name>
<evidence type="ECO:0000259" key="1">
    <source>
        <dbReference type="Pfam" id="PF05685"/>
    </source>
</evidence>
<dbReference type="AlphaFoldDB" id="A0A9X5EAA9"/>
<dbReference type="InterPro" id="IPR011335">
    <property type="entry name" value="Restrct_endonuc-II-like"/>
</dbReference>
<dbReference type="Proteomes" id="UP000031532">
    <property type="component" value="Unassembled WGS sequence"/>
</dbReference>
<dbReference type="InterPro" id="IPR008538">
    <property type="entry name" value="Uma2"/>
</dbReference>
<evidence type="ECO:0000313" key="3">
    <source>
        <dbReference type="Proteomes" id="UP000031532"/>
    </source>
</evidence>
<proteinExistence type="predicted"/>
<reference evidence="2 3" key="1">
    <citation type="journal article" date="2015" name="Genome Announc.">
        <title>Draft Genome Sequence of the Terrestrial Cyanobacterium Scytonema millei VB511283, Isolated from Eastern India.</title>
        <authorList>
            <person name="Sen D."/>
            <person name="Chandrababunaidu M.M."/>
            <person name="Singh D."/>
            <person name="Sanghi N."/>
            <person name="Ghorai A."/>
            <person name="Mishra G.P."/>
            <person name="Madduluri M."/>
            <person name="Adhikary S.P."/>
            <person name="Tripathy S."/>
        </authorList>
    </citation>
    <scope>NUCLEOTIDE SEQUENCE [LARGE SCALE GENOMIC DNA]</scope>
    <source>
        <strain evidence="2 3">VB511283</strain>
    </source>
</reference>
<dbReference type="Gene3D" id="3.90.1570.10">
    <property type="entry name" value="tt1808, chain A"/>
    <property type="match status" value="1"/>
</dbReference>
<accession>A0A9X5EAA9</accession>
<keyword evidence="2" id="KW-0540">Nuclease</keyword>
<dbReference type="CDD" id="cd06260">
    <property type="entry name" value="DUF820-like"/>
    <property type="match status" value="1"/>
</dbReference>
<dbReference type="SUPFAM" id="SSF52980">
    <property type="entry name" value="Restriction endonuclease-like"/>
    <property type="match status" value="1"/>
</dbReference>
<gene>
    <name evidence="2" type="ORF">QH73_0020590</name>
</gene>
<organism evidence="2 3">
    <name type="scientific">Scytonema millei VB511283</name>
    <dbReference type="NCBI Taxonomy" id="1245923"/>
    <lineage>
        <taxon>Bacteria</taxon>
        <taxon>Bacillati</taxon>
        <taxon>Cyanobacteriota</taxon>
        <taxon>Cyanophyceae</taxon>
        <taxon>Nostocales</taxon>
        <taxon>Scytonemataceae</taxon>
        <taxon>Scytonema</taxon>
    </lineage>
</organism>
<dbReference type="GO" id="GO:0004519">
    <property type="term" value="F:endonuclease activity"/>
    <property type="evidence" value="ECO:0007669"/>
    <property type="project" value="UniProtKB-KW"/>
</dbReference>
<evidence type="ECO:0000313" key="2">
    <source>
        <dbReference type="EMBL" id="NHC37002.1"/>
    </source>
</evidence>
<dbReference type="PANTHER" id="PTHR34107:SF5">
    <property type="entry name" value="SLL1355 PROTEIN"/>
    <property type="match status" value="1"/>
</dbReference>
<dbReference type="Pfam" id="PF05685">
    <property type="entry name" value="Uma2"/>
    <property type="match status" value="1"/>
</dbReference>